<dbReference type="InterPro" id="IPR036390">
    <property type="entry name" value="WH_DNA-bd_sf"/>
</dbReference>
<dbReference type="Gene3D" id="3.30.450.40">
    <property type="match status" value="1"/>
</dbReference>
<evidence type="ECO:0000256" key="3">
    <source>
        <dbReference type="ARBA" id="ARBA00023163"/>
    </source>
</evidence>
<reference evidence="6 7" key="1">
    <citation type="submission" date="2024-06" db="EMBL/GenBank/DDBJ databases">
        <title>The Natural Products Discovery Center: Release of the First 8490 Sequenced Strains for Exploring Actinobacteria Biosynthetic Diversity.</title>
        <authorList>
            <person name="Kalkreuter E."/>
            <person name="Kautsar S.A."/>
            <person name="Yang D."/>
            <person name="Bader C.D."/>
            <person name="Teijaro C.N."/>
            <person name="Fluegel L."/>
            <person name="Davis C.M."/>
            <person name="Simpson J.R."/>
            <person name="Lauterbach L."/>
            <person name="Steele A.D."/>
            <person name="Gui C."/>
            <person name="Meng S."/>
            <person name="Li G."/>
            <person name="Viehrig K."/>
            <person name="Ye F."/>
            <person name="Su P."/>
            <person name="Kiefer A.F."/>
            <person name="Nichols A."/>
            <person name="Cepeda A.J."/>
            <person name="Yan W."/>
            <person name="Fan B."/>
            <person name="Jiang Y."/>
            <person name="Adhikari A."/>
            <person name="Zheng C.-J."/>
            <person name="Schuster L."/>
            <person name="Cowan T.M."/>
            <person name="Smanski M.J."/>
            <person name="Chevrette M.G."/>
            <person name="De Carvalho L.P.S."/>
            <person name="Shen B."/>
        </authorList>
    </citation>
    <scope>NUCLEOTIDE SEQUENCE [LARGE SCALE GENOMIC DNA]</scope>
    <source>
        <strain evidence="6 7">NPDC019708</strain>
    </source>
</reference>
<dbReference type="InterPro" id="IPR029016">
    <property type="entry name" value="GAF-like_dom_sf"/>
</dbReference>
<gene>
    <name evidence="6" type="ORF">ABZ510_15710</name>
</gene>
<name>A0ABV2WQY6_9NOCA</name>
<dbReference type="Gene3D" id="1.10.10.10">
    <property type="entry name" value="Winged helix-like DNA-binding domain superfamily/Winged helix DNA-binding domain"/>
    <property type="match status" value="1"/>
</dbReference>
<dbReference type="PROSITE" id="PS51077">
    <property type="entry name" value="HTH_ICLR"/>
    <property type="match status" value="1"/>
</dbReference>
<proteinExistence type="predicted"/>
<dbReference type="InterPro" id="IPR005471">
    <property type="entry name" value="Tscrpt_reg_IclR_N"/>
</dbReference>
<dbReference type="InterPro" id="IPR014757">
    <property type="entry name" value="Tscrpt_reg_IclR_C"/>
</dbReference>
<sequence>MTRSIPEPLRDDRAAVDKAISLLAAFGYESSTGIGVSELARRAQLSKSTAHRVLGVLQRNDIVERFGTNYRLGSRLHRLVQPVCTPENERMRDLMLPFLTELYEVTHQTVHLAVLHGTDVVYLAKLYGHRCVPTPSRIGGRLPAHATAVGKALLAYHPVAAGRALSAPLPSLTPRTVTDAAQLESELSTIRRRGVSFDDQEGQLGLACLAVPVFDAPGRAIAALSISGKAGHLDVGGLEARLRRICAEASRVSTLAHLRGVTRISPRESIVT</sequence>
<dbReference type="Pfam" id="PF09339">
    <property type="entry name" value="HTH_IclR"/>
    <property type="match status" value="1"/>
</dbReference>
<keyword evidence="7" id="KW-1185">Reference proteome</keyword>
<accession>A0ABV2WQY6</accession>
<dbReference type="InterPro" id="IPR050707">
    <property type="entry name" value="HTH_MetabolicPath_Reg"/>
</dbReference>
<dbReference type="PROSITE" id="PS51078">
    <property type="entry name" value="ICLR_ED"/>
    <property type="match status" value="1"/>
</dbReference>
<evidence type="ECO:0000259" key="5">
    <source>
        <dbReference type="PROSITE" id="PS51078"/>
    </source>
</evidence>
<dbReference type="InterPro" id="IPR036388">
    <property type="entry name" value="WH-like_DNA-bd_sf"/>
</dbReference>
<keyword evidence="1" id="KW-0805">Transcription regulation</keyword>
<feature type="domain" description="IclR-ED" evidence="5">
    <location>
        <begin position="68"/>
        <end position="258"/>
    </location>
</feature>
<evidence type="ECO:0000313" key="6">
    <source>
        <dbReference type="EMBL" id="MEU1953309.1"/>
    </source>
</evidence>
<dbReference type="RefSeq" id="WP_356956495.1">
    <property type="nucleotide sequence ID" value="NZ_JBEYBD010000006.1"/>
</dbReference>
<dbReference type="Proteomes" id="UP001550628">
    <property type="component" value="Unassembled WGS sequence"/>
</dbReference>
<keyword evidence="2" id="KW-0238">DNA-binding</keyword>
<dbReference type="SUPFAM" id="SSF46785">
    <property type="entry name" value="Winged helix' DNA-binding domain"/>
    <property type="match status" value="1"/>
</dbReference>
<feature type="domain" description="HTH iclR-type" evidence="4">
    <location>
        <begin position="13"/>
        <end position="74"/>
    </location>
</feature>
<dbReference type="PANTHER" id="PTHR30136">
    <property type="entry name" value="HELIX-TURN-HELIX TRANSCRIPTIONAL REGULATOR, ICLR FAMILY"/>
    <property type="match status" value="1"/>
</dbReference>
<keyword evidence="3" id="KW-0804">Transcription</keyword>
<comment type="caution">
    <text evidence="6">The sequence shown here is derived from an EMBL/GenBank/DDBJ whole genome shotgun (WGS) entry which is preliminary data.</text>
</comment>
<evidence type="ECO:0000256" key="1">
    <source>
        <dbReference type="ARBA" id="ARBA00023015"/>
    </source>
</evidence>
<dbReference type="EMBL" id="JBEYBF010000009">
    <property type="protein sequence ID" value="MEU1953309.1"/>
    <property type="molecule type" value="Genomic_DNA"/>
</dbReference>
<dbReference type="SMART" id="SM00346">
    <property type="entry name" value="HTH_ICLR"/>
    <property type="match status" value="1"/>
</dbReference>
<evidence type="ECO:0000313" key="7">
    <source>
        <dbReference type="Proteomes" id="UP001550628"/>
    </source>
</evidence>
<evidence type="ECO:0000259" key="4">
    <source>
        <dbReference type="PROSITE" id="PS51077"/>
    </source>
</evidence>
<dbReference type="SUPFAM" id="SSF55781">
    <property type="entry name" value="GAF domain-like"/>
    <property type="match status" value="1"/>
</dbReference>
<evidence type="ECO:0000256" key="2">
    <source>
        <dbReference type="ARBA" id="ARBA00023125"/>
    </source>
</evidence>
<protein>
    <submittedName>
        <fullName evidence="6">IclR family transcriptional regulator</fullName>
    </submittedName>
</protein>
<organism evidence="6 7">
    <name type="scientific">Nocardia rhamnosiphila</name>
    <dbReference type="NCBI Taxonomy" id="426716"/>
    <lineage>
        <taxon>Bacteria</taxon>
        <taxon>Bacillati</taxon>
        <taxon>Actinomycetota</taxon>
        <taxon>Actinomycetes</taxon>
        <taxon>Mycobacteriales</taxon>
        <taxon>Nocardiaceae</taxon>
        <taxon>Nocardia</taxon>
    </lineage>
</organism>
<dbReference type="PANTHER" id="PTHR30136:SF24">
    <property type="entry name" value="HTH-TYPE TRANSCRIPTIONAL REPRESSOR ALLR"/>
    <property type="match status" value="1"/>
</dbReference>
<dbReference type="Pfam" id="PF01614">
    <property type="entry name" value="IclR_C"/>
    <property type="match status" value="1"/>
</dbReference>